<evidence type="ECO:0000313" key="2">
    <source>
        <dbReference type="EMBL" id="GFH30722.1"/>
    </source>
</evidence>
<feature type="compositionally biased region" description="Low complexity" evidence="1">
    <location>
        <begin position="55"/>
        <end position="67"/>
    </location>
</feature>
<dbReference type="AlphaFoldDB" id="A0A6A0ADS7"/>
<proteinExistence type="predicted"/>
<name>A0A6A0ADS7_HAELA</name>
<feature type="compositionally biased region" description="Low complexity" evidence="1">
    <location>
        <begin position="79"/>
        <end position="93"/>
    </location>
</feature>
<protein>
    <submittedName>
        <fullName evidence="2">Uncharacterized protein</fullName>
    </submittedName>
</protein>
<keyword evidence="3" id="KW-1185">Reference proteome</keyword>
<evidence type="ECO:0000313" key="3">
    <source>
        <dbReference type="Proteomes" id="UP000485058"/>
    </source>
</evidence>
<dbReference type="EMBL" id="BLLF01005093">
    <property type="protein sequence ID" value="GFH30722.1"/>
    <property type="molecule type" value="Genomic_DNA"/>
</dbReference>
<sequence>MACARRSIVISQSNPRSIWWLHMQEAWQGTRHLRPSYKSSCWCRPRPAPPPAAPPWQQQAAGAGAAPDPLTPRAGPPWTQLAAAEEQQEATAEMNTSSPRKRRAGVRTWTRTAQQGRHSCLGGPNGQLQCAAGIFGSQSGTGACAGLGAADEVGSLLMAVAHLRQQAQLHIQPCHC</sequence>
<evidence type="ECO:0000256" key="1">
    <source>
        <dbReference type="SAM" id="MobiDB-lite"/>
    </source>
</evidence>
<accession>A0A6A0ADS7</accession>
<feature type="region of interest" description="Disordered" evidence="1">
    <location>
        <begin position="47"/>
        <end position="106"/>
    </location>
</feature>
<organism evidence="2 3">
    <name type="scientific">Haematococcus lacustris</name>
    <name type="common">Green alga</name>
    <name type="synonym">Haematococcus pluvialis</name>
    <dbReference type="NCBI Taxonomy" id="44745"/>
    <lineage>
        <taxon>Eukaryota</taxon>
        <taxon>Viridiplantae</taxon>
        <taxon>Chlorophyta</taxon>
        <taxon>core chlorophytes</taxon>
        <taxon>Chlorophyceae</taxon>
        <taxon>CS clade</taxon>
        <taxon>Chlamydomonadales</taxon>
        <taxon>Haematococcaceae</taxon>
        <taxon>Haematococcus</taxon>
    </lineage>
</organism>
<comment type="caution">
    <text evidence="2">The sequence shown here is derived from an EMBL/GenBank/DDBJ whole genome shotgun (WGS) entry which is preliminary data.</text>
</comment>
<dbReference type="Proteomes" id="UP000485058">
    <property type="component" value="Unassembled WGS sequence"/>
</dbReference>
<reference evidence="2 3" key="1">
    <citation type="submission" date="2020-02" db="EMBL/GenBank/DDBJ databases">
        <title>Draft genome sequence of Haematococcus lacustris strain NIES-144.</title>
        <authorList>
            <person name="Morimoto D."/>
            <person name="Nakagawa S."/>
            <person name="Yoshida T."/>
            <person name="Sawayama S."/>
        </authorList>
    </citation>
    <scope>NUCLEOTIDE SEQUENCE [LARGE SCALE GENOMIC DNA]</scope>
    <source>
        <strain evidence="2 3">NIES-144</strain>
    </source>
</reference>
<gene>
    <name evidence="2" type="ORF">HaLaN_29623</name>
</gene>